<evidence type="ECO:0000256" key="1">
    <source>
        <dbReference type="SAM" id="SignalP"/>
    </source>
</evidence>
<feature type="signal peptide" evidence="1">
    <location>
        <begin position="1"/>
        <end position="17"/>
    </location>
</feature>
<feature type="chain" id="PRO_5016101356" description="Phosphodiester glycosidase domain-containing protein" evidence="1">
    <location>
        <begin position="18"/>
        <end position="246"/>
    </location>
</feature>
<gene>
    <name evidence="3" type="ORF">DFK10_12435</name>
</gene>
<sequence length="246" mass="26396">MRGLAALLVLIAAPAGAVECSDVVHLDQSFTICDVDPAQDDLRLFLRDETGEILGSFGAIEEAAGRPLSFAMNAGMYHEDRSPVGLYIEDGREEMRAIASDGPGNFGLLPNGVFCIAPERARVIETRAYLDEDPECRHATQSGPMLVVEGALHPRLIPGGTSRHFRNGVGTSAEGDRAVFAISNDPVNFHDFATLFRDHLGLPDALYFDGKISRLHAPELGRSDFGWRMGPIVGVLAPLDGPGGTD</sequence>
<accession>A0A2V1P3F0</accession>
<proteinExistence type="predicted"/>
<name>A0A2V1P3F0_9RHOB</name>
<dbReference type="RefSeq" id="WP_109389360.1">
    <property type="nucleotide sequence ID" value="NZ_QETF01000015.1"/>
</dbReference>
<organism evidence="3 4">
    <name type="scientific">Salibaculum griseiflavum</name>
    <dbReference type="NCBI Taxonomy" id="1914409"/>
    <lineage>
        <taxon>Bacteria</taxon>
        <taxon>Pseudomonadati</taxon>
        <taxon>Pseudomonadota</taxon>
        <taxon>Alphaproteobacteria</taxon>
        <taxon>Rhodobacterales</taxon>
        <taxon>Roseobacteraceae</taxon>
        <taxon>Salibaculum</taxon>
    </lineage>
</organism>
<dbReference type="Pfam" id="PF09992">
    <property type="entry name" value="NAGPA"/>
    <property type="match status" value="1"/>
</dbReference>
<protein>
    <recommendedName>
        <fullName evidence="2">Phosphodiester glycosidase domain-containing protein</fullName>
    </recommendedName>
</protein>
<evidence type="ECO:0000313" key="4">
    <source>
        <dbReference type="Proteomes" id="UP000245293"/>
    </source>
</evidence>
<feature type="domain" description="Phosphodiester glycosidase" evidence="2">
    <location>
        <begin position="69"/>
        <end position="210"/>
    </location>
</feature>
<dbReference type="AlphaFoldDB" id="A0A2V1P3F0"/>
<dbReference type="Proteomes" id="UP000245293">
    <property type="component" value="Unassembled WGS sequence"/>
</dbReference>
<dbReference type="EMBL" id="QETF01000015">
    <property type="protein sequence ID" value="PWG16290.1"/>
    <property type="molecule type" value="Genomic_DNA"/>
</dbReference>
<reference evidence="4" key="1">
    <citation type="submission" date="2018-05" db="EMBL/GenBank/DDBJ databases">
        <authorList>
            <person name="Du Z."/>
            <person name="Wang X."/>
        </authorList>
    </citation>
    <scope>NUCLEOTIDE SEQUENCE [LARGE SCALE GENOMIC DNA]</scope>
    <source>
        <strain evidence="4">WDS4C29</strain>
    </source>
</reference>
<evidence type="ECO:0000259" key="2">
    <source>
        <dbReference type="Pfam" id="PF09992"/>
    </source>
</evidence>
<comment type="caution">
    <text evidence="3">The sequence shown here is derived from an EMBL/GenBank/DDBJ whole genome shotgun (WGS) entry which is preliminary data.</text>
</comment>
<dbReference type="InterPro" id="IPR018711">
    <property type="entry name" value="NAGPA"/>
</dbReference>
<keyword evidence="1" id="KW-0732">Signal</keyword>
<keyword evidence="4" id="KW-1185">Reference proteome</keyword>
<evidence type="ECO:0000313" key="3">
    <source>
        <dbReference type="EMBL" id="PWG16290.1"/>
    </source>
</evidence>
<dbReference type="OrthoDB" id="5515706at2"/>